<dbReference type="Proteomes" id="UP001152320">
    <property type="component" value="Chromosome 1"/>
</dbReference>
<keyword evidence="2" id="KW-1185">Reference proteome</keyword>
<dbReference type="AlphaFoldDB" id="A0A9Q1CN29"/>
<dbReference type="EMBL" id="JAIZAY010000001">
    <property type="protein sequence ID" value="KAJ8047946.1"/>
    <property type="molecule type" value="Genomic_DNA"/>
</dbReference>
<name>A0A9Q1CN29_HOLLE</name>
<sequence length="53" mass="5830">MHKANNPGRPIVSSHSCPTVLISEFLDSVLFPLVSALPSCSRHSSFLETYSRL</sequence>
<comment type="caution">
    <text evidence="1">The sequence shown here is derived from an EMBL/GenBank/DDBJ whole genome shotgun (WGS) entry which is preliminary data.</text>
</comment>
<organism evidence="1 2">
    <name type="scientific">Holothuria leucospilota</name>
    <name type="common">Black long sea cucumber</name>
    <name type="synonym">Mertensiothuria leucospilota</name>
    <dbReference type="NCBI Taxonomy" id="206669"/>
    <lineage>
        <taxon>Eukaryota</taxon>
        <taxon>Metazoa</taxon>
        <taxon>Echinodermata</taxon>
        <taxon>Eleutherozoa</taxon>
        <taxon>Echinozoa</taxon>
        <taxon>Holothuroidea</taxon>
        <taxon>Aspidochirotacea</taxon>
        <taxon>Aspidochirotida</taxon>
        <taxon>Holothuriidae</taxon>
        <taxon>Holothuria</taxon>
    </lineage>
</organism>
<evidence type="ECO:0000313" key="2">
    <source>
        <dbReference type="Proteomes" id="UP001152320"/>
    </source>
</evidence>
<dbReference type="OrthoDB" id="6782675at2759"/>
<proteinExistence type="predicted"/>
<reference evidence="1" key="1">
    <citation type="submission" date="2021-10" db="EMBL/GenBank/DDBJ databases">
        <title>Tropical sea cucumber genome reveals ecological adaptation and Cuvierian tubules defense mechanism.</title>
        <authorList>
            <person name="Chen T."/>
        </authorList>
    </citation>
    <scope>NUCLEOTIDE SEQUENCE</scope>
    <source>
        <strain evidence="1">Nanhai2018</strain>
        <tissue evidence="1">Muscle</tissue>
    </source>
</reference>
<evidence type="ECO:0000313" key="1">
    <source>
        <dbReference type="EMBL" id="KAJ8047946.1"/>
    </source>
</evidence>
<gene>
    <name evidence="1" type="ORF">HOLleu_00071</name>
</gene>
<protein>
    <submittedName>
        <fullName evidence="1">Uncharacterized protein</fullName>
    </submittedName>
</protein>
<accession>A0A9Q1CN29</accession>